<evidence type="ECO:0000313" key="2">
    <source>
        <dbReference type="EMBL" id="KAE7999048.1"/>
    </source>
</evidence>
<gene>
    <name evidence="2" type="ORF">FH972_003532</name>
</gene>
<feature type="region of interest" description="Disordered" evidence="1">
    <location>
        <begin position="1"/>
        <end position="25"/>
    </location>
</feature>
<sequence>MGVGSGEAVLHGEDLADRGGRARGKREGLRAMVLPVEGVDRRPAAVPRLQGGLPLRPLRPTEWRHHRGQVYGPQLQELHQARRLR</sequence>
<dbReference type="AlphaFoldDB" id="A0A5N6QI87"/>
<evidence type="ECO:0000313" key="3">
    <source>
        <dbReference type="Proteomes" id="UP000327013"/>
    </source>
</evidence>
<name>A0A5N6QI87_9ROSI</name>
<accession>A0A5N6QI87</accession>
<protein>
    <submittedName>
        <fullName evidence="2">Uncharacterized protein</fullName>
    </submittedName>
</protein>
<organism evidence="2 3">
    <name type="scientific">Carpinus fangiana</name>
    <dbReference type="NCBI Taxonomy" id="176857"/>
    <lineage>
        <taxon>Eukaryota</taxon>
        <taxon>Viridiplantae</taxon>
        <taxon>Streptophyta</taxon>
        <taxon>Embryophyta</taxon>
        <taxon>Tracheophyta</taxon>
        <taxon>Spermatophyta</taxon>
        <taxon>Magnoliopsida</taxon>
        <taxon>eudicotyledons</taxon>
        <taxon>Gunneridae</taxon>
        <taxon>Pentapetalae</taxon>
        <taxon>rosids</taxon>
        <taxon>fabids</taxon>
        <taxon>Fagales</taxon>
        <taxon>Betulaceae</taxon>
        <taxon>Carpinus</taxon>
    </lineage>
</organism>
<dbReference type="Proteomes" id="UP000327013">
    <property type="component" value="Chromosome 1"/>
</dbReference>
<reference evidence="2 3" key="1">
    <citation type="submission" date="2019-06" db="EMBL/GenBank/DDBJ databases">
        <title>A chromosomal-level reference genome of Carpinus fangiana (Coryloideae, Betulaceae).</title>
        <authorList>
            <person name="Yang X."/>
            <person name="Wang Z."/>
            <person name="Zhang L."/>
            <person name="Hao G."/>
            <person name="Liu J."/>
            <person name="Yang Y."/>
        </authorList>
    </citation>
    <scope>NUCLEOTIDE SEQUENCE [LARGE SCALE GENOMIC DNA]</scope>
    <source>
        <strain evidence="2">Cfa_2016G</strain>
        <tissue evidence="2">Leaf</tissue>
    </source>
</reference>
<dbReference type="EMBL" id="CM017321">
    <property type="protein sequence ID" value="KAE7999048.1"/>
    <property type="molecule type" value="Genomic_DNA"/>
</dbReference>
<evidence type="ECO:0000256" key="1">
    <source>
        <dbReference type="SAM" id="MobiDB-lite"/>
    </source>
</evidence>
<proteinExistence type="predicted"/>
<keyword evidence="3" id="KW-1185">Reference proteome</keyword>
<feature type="compositionally biased region" description="Basic and acidic residues" evidence="1">
    <location>
        <begin position="10"/>
        <end position="25"/>
    </location>
</feature>